<dbReference type="GO" id="GO:0006103">
    <property type="term" value="P:2-oxoglutarate metabolic process"/>
    <property type="evidence" value="ECO:0007669"/>
    <property type="project" value="TreeGrafter"/>
</dbReference>
<dbReference type="Proteomes" id="UP000473325">
    <property type="component" value="Unassembled WGS sequence"/>
</dbReference>
<feature type="binding site" evidence="14">
    <location>
        <position position="74"/>
    </location>
    <ligand>
        <name>FAD</name>
        <dbReference type="ChEBI" id="CHEBI:57692"/>
    </ligand>
</feature>
<evidence type="ECO:0000256" key="12">
    <source>
        <dbReference type="ARBA" id="ARBA00049187"/>
    </source>
</evidence>
<organism evidence="19 20">
    <name type="scientific">Nocardioides flavescens</name>
    <dbReference type="NCBI Taxonomy" id="2691959"/>
    <lineage>
        <taxon>Bacteria</taxon>
        <taxon>Bacillati</taxon>
        <taxon>Actinomycetota</taxon>
        <taxon>Actinomycetes</taxon>
        <taxon>Propionibacteriales</taxon>
        <taxon>Nocardioidaceae</taxon>
        <taxon>Nocardioides</taxon>
    </lineage>
</organism>
<keyword evidence="5" id="KW-0963">Cytoplasm</keyword>
<evidence type="ECO:0000256" key="3">
    <source>
        <dbReference type="ARBA" id="ARBA00012608"/>
    </source>
</evidence>
<evidence type="ECO:0000256" key="1">
    <source>
        <dbReference type="ARBA" id="ARBA00004496"/>
    </source>
</evidence>
<keyword evidence="7 14" id="KW-0274">FAD</keyword>
<dbReference type="Gene3D" id="3.50.50.60">
    <property type="entry name" value="FAD/NAD(P)-binding domain"/>
    <property type="match status" value="2"/>
</dbReference>
<keyword evidence="20" id="KW-1185">Reference proteome</keyword>
<evidence type="ECO:0000256" key="2">
    <source>
        <dbReference type="ARBA" id="ARBA00007532"/>
    </source>
</evidence>
<dbReference type="InterPro" id="IPR012999">
    <property type="entry name" value="Pyr_OxRdtase_I_AS"/>
</dbReference>
<keyword evidence="6 16" id="KW-0285">Flavoprotein</keyword>
<dbReference type="InterPro" id="IPR006258">
    <property type="entry name" value="Lipoamide_DH"/>
</dbReference>
<dbReference type="Pfam" id="PF02852">
    <property type="entry name" value="Pyr_redox_dim"/>
    <property type="match status" value="1"/>
</dbReference>
<dbReference type="AlphaFoldDB" id="A0A6L7F0V8"/>
<dbReference type="Pfam" id="PF07992">
    <property type="entry name" value="Pyr_redox_2"/>
    <property type="match status" value="1"/>
</dbReference>
<feature type="binding site" evidence="14">
    <location>
        <position position="137"/>
    </location>
    <ligand>
        <name>FAD</name>
        <dbReference type="ChEBI" id="CHEBI:57692"/>
    </ligand>
</feature>
<comment type="cofactor">
    <cofactor evidence="14 16">
        <name>FAD</name>
        <dbReference type="ChEBI" id="CHEBI:57692"/>
    </cofactor>
    <text evidence="14 16">Binds 1 FAD per subunit.</text>
</comment>
<reference evidence="19 20" key="1">
    <citation type="submission" date="2019-12" db="EMBL/GenBank/DDBJ databases">
        <authorList>
            <person name="Kun Z."/>
        </authorList>
    </citation>
    <scope>NUCLEOTIDE SEQUENCE [LARGE SCALE GENOMIC DNA]</scope>
    <source>
        <strain evidence="19 20">YIM 123512</strain>
    </source>
</reference>
<evidence type="ECO:0000259" key="18">
    <source>
        <dbReference type="Pfam" id="PF07992"/>
    </source>
</evidence>
<dbReference type="GO" id="GO:0005737">
    <property type="term" value="C:cytoplasm"/>
    <property type="evidence" value="ECO:0007669"/>
    <property type="project" value="UniProtKB-SubCell"/>
</dbReference>
<dbReference type="InterPro" id="IPR036188">
    <property type="entry name" value="FAD/NAD-bd_sf"/>
</dbReference>
<evidence type="ECO:0000256" key="9">
    <source>
        <dbReference type="ARBA" id="ARBA00023027"/>
    </source>
</evidence>
<evidence type="ECO:0000256" key="4">
    <source>
        <dbReference type="ARBA" id="ARBA00016961"/>
    </source>
</evidence>
<protein>
    <recommendedName>
        <fullName evidence="4 16">Dihydrolipoyl dehydrogenase</fullName>
        <ecNumber evidence="3 16">1.8.1.4</ecNumber>
    </recommendedName>
</protein>
<evidence type="ECO:0000313" key="20">
    <source>
        <dbReference type="Proteomes" id="UP000473325"/>
    </source>
</evidence>
<keyword evidence="10" id="KW-1015">Disulfide bond</keyword>
<dbReference type="PRINTS" id="PR00411">
    <property type="entry name" value="PNDRDTASEI"/>
</dbReference>
<evidence type="ECO:0000256" key="13">
    <source>
        <dbReference type="PIRSR" id="PIRSR000350-2"/>
    </source>
</evidence>
<feature type="binding site" evidence="14">
    <location>
        <position position="328"/>
    </location>
    <ligand>
        <name>FAD</name>
        <dbReference type="ChEBI" id="CHEBI:57692"/>
    </ligand>
</feature>
<evidence type="ECO:0000256" key="16">
    <source>
        <dbReference type="RuleBase" id="RU003692"/>
    </source>
</evidence>
<comment type="subcellular location">
    <subcellularLocation>
        <location evidence="1">Cytoplasm</location>
    </subcellularLocation>
</comment>
<dbReference type="NCBIfam" id="TIGR01350">
    <property type="entry name" value="lipoamide_DH"/>
    <property type="match status" value="1"/>
</dbReference>
<dbReference type="PRINTS" id="PR00368">
    <property type="entry name" value="FADPNR"/>
</dbReference>
<dbReference type="Gene3D" id="3.30.390.30">
    <property type="match status" value="1"/>
</dbReference>
<evidence type="ECO:0000256" key="5">
    <source>
        <dbReference type="ARBA" id="ARBA00022490"/>
    </source>
</evidence>
<feature type="binding site" evidence="14">
    <location>
        <begin position="198"/>
        <end position="205"/>
    </location>
    <ligand>
        <name>NAD(+)</name>
        <dbReference type="ChEBI" id="CHEBI:57540"/>
    </ligand>
</feature>
<evidence type="ECO:0000256" key="15">
    <source>
        <dbReference type="PIRSR" id="PIRSR000350-4"/>
    </source>
</evidence>
<feature type="binding site" evidence="14">
    <location>
        <begin position="161"/>
        <end position="163"/>
    </location>
    <ligand>
        <name>FAD</name>
        <dbReference type="ChEBI" id="CHEBI:57692"/>
    </ligand>
</feature>
<sequence>MGASVPGRSTGWCGVPSGRWEDGAVVDVDVLVLGAGSGGYSCALRAAQLGLSVAIVEKNRLGGTCLHIGCIPTKALLHAAEVADLARDSEQFGVRASLEGVDMPGVNAYKDGVVQRLHKGLTGLVKSRGITVIEGEGRLTGPREVTVAGERHTGRHVVLATGSYPRTLPGLEIDGERVLTSEQALRLDRVPASVVVLGGGVIGSEFASVWRSFGAEVTVVEALPRLVALEDEASSRALERAFRKRGITVRTSTSFRSVETTASGVRVTVESDKGEDTVEAELLLVAVGRGPVTDGLGYDEQGVTLERGFVVTDERCRTGVEGLWAVGDIVPGLQLAHRGFQQGIFVAEEIAGLEPAAIDETTIPRVTYSHPEVASVGLTEAQAVERHGADAVESLTYDLGGNGKSQILKTQGFVKLVRTTDGPVVGVHMVGDRVGELIGEAQLIYGWEAHAEDVAPLVHAHPTQNEALGEAHLALAGKPLHAHS</sequence>
<proteinExistence type="inferred from homology"/>
<keyword evidence="14" id="KW-0547">Nucleotide-binding</keyword>
<dbReference type="InterPro" id="IPR001100">
    <property type="entry name" value="Pyr_nuc-diS_OxRdtase"/>
</dbReference>
<evidence type="ECO:0000256" key="6">
    <source>
        <dbReference type="ARBA" id="ARBA00022630"/>
    </source>
</evidence>
<dbReference type="InterPro" id="IPR004099">
    <property type="entry name" value="Pyr_nucl-diS_OxRdtase_dimer"/>
</dbReference>
<evidence type="ECO:0000256" key="8">
    <source>
        <dbReference type="ARBA" id="ARBA00023002"/>
    </source>
</evidence>
<comment type="miscellaneous">
    <text evidence="16">The active site is a redox-active disulfide bond.</text>
</comment>
<evidence type="ECO:0000259" key="17">
    <source>
        <dbReference type="Pfam" id="PF02852"/>
    </source>
</evidence>
<dbReference type="PANTHER" id="PTHR22912">
    <property type="entry name" value="DISULFIDE OXIDOREDUCTASE"/>
    <property type="match status" value="1"/>
</dbReference>
<dbReference type="InterPro" id="IPR050151">
    <property type="entry name" value="Class-I_Pyr_Nuc-Dis_Oxidored"/>
</dbReference>
<evidence type="ECO:0000256" key="10">
    <source>
        <dbReference type="ARBA" id="ARBA00023157"/>
    </source>
</evidence>
<accession>A0A6L7F0V8</accession>
<evidence type="ECO:0000313" key="19">
    <source>
        <dbReference type="EMBL" id="MXG90599.1"/>
    </source>
</evidence>
<evidence type="ECO:0000256" key="11">
    <source>
        <dbReference type="ARBA" id="ARBA00023284"/>
    </source>
</evidence>
<dbReference type="SUPFAM" id="SSF55424">
    <property type="entry name" value="FAD/NAD-linked reductases, dimerisation (C-terminal) domain"/>
    <property type="match status" value="1"/>
</dbReference>
<keyword evidence="9 14" id="KW-0520">NAD</keyword>
<dbReference type="GO" id="GO:0050660">
    <property type="term" value="F:flavin adenine dinucleotide binding"/>
    <property type="evidence" value="ECO:0007669"/>
    <property type="project" value="InterPro"/>
</dbReference>
<dbReference type="PIRSF" id="PIRSF000350">
    <property type="entry name" value="Mercury_reductase_MerA"/>
    <property type="match status" value="1"/>
</dbReference>
<feature type="disulfide bond" description="Redox-active" evidence="15">
    <location>
        <begin position="65"/>
        <end position="70"/>
    </location>
</feature>
<evidence type="ECO:0000256" key="14">
    <source>
        <dbReference type="PIRSR" id="PIRSR000350-3"/>
    </source>
</evidence>
<dbReference type="SUPFAM" id="SSF51905">
    <property type="entry name" value="FAD/NAD(P)-binding domain"/>
    <property type="match status" value="1"/>
</dbReference>
<evidence type="ECO:0000256" key="7">
    <source>
        <dbReference type="ARBA" id="ARBA00022827"/>
    </source>
</evidence>
<gene>
    <name evidence="19" type="primary">lpdA</name>
    <name evidence="19" type="ORF">GRQ65_13675</name>
</gene>
<feature type="binding site" evidence="14">
    <location>
        <position position="221"/>
    </location>
    <ligand>
        <name>NAD(+)</name>
        <dbReference type="ChEBI" id="CHEBI:57540"/>
    </ligand>
</feature>
<dbReference type="InterPro" id="IPR016156">
    <property type="entry name" value="FAD/NAD-linked_Rdtase_dimer_sf"/>
</dbReference>
<keyword evidence="8 16" id="KW-0560">Oxidoreductase</keyword>
<dbReference type="GO" id="GO:0004148">
    <property type="term" value="F:dihydrolipoyl dehydrogenase (NADH) activity"/>
    <property type="evidence" value="ECO:0007669"/>
    <property type="project" value="UniProtKB-EC"/>
</dbReference>
<feature type="active site" description="Proton acceptor" evidence="13">
    <location>
        <position position="461"/>
    </location>
</feature>
<dbReference type="PROSITE" id="PS00076">
    <property type="entry name" value="PYRIDINE_REDOX_1"/>
    <property type="match status" value="1"/>
</dbReference>
<comment type="similarity">
    <text evidence="2 16">Belongs to the class-I pyridine nucleotide-disulfide oxidoreductase family.</text>
</comment>
<dbReference type="FunFam" id="3.30.390.30:FF:000001">
    <property type="entry name" value="Dihydrolipoyl dehydrogenase"/>
    <property type="match status" value="1"/>
</dbReference>
<comment type="catalytic activity">
    <reaction evidence="12 16">
        <text>N(6)-[(R)-dihydrolipoyl]-L-lysyl-[protein] + NAD(+) = N(6)-[(R)-lipoyl]-L-lysyl-[protein] + NADH + H(+)</text>
        <dbReference type="Rhea" id="RHEA:15045"/>
        <dbReference type="Rhea" id="RHEA-COMP:10474"/>
        <dbReference type="Rhea" id="RHEA-COMP:10475"/>
        <dbReference type="ChEBI" id="CHEBI:15378"/>
        <dbReference type="ChEBI" id="CHEBI:57540"/>
        <dbReference type="ChEBI" id="CHEBI:57945"/>
        <dbReference type="ChEBI" id="CHEBI:83099"/>
        <dbReference type="ChEBI" id="CHEBI:83100"/>
        <dbReference type="EC" id="1.8.1.4"/>
    </reaction>
</comment>
<feature type="domain" description="Pyridine nucleotide-disulphide oxidoreductase dimerisation" evidence="17">
    <location>
        <begin position="363"/>
        <end position="471"/>
    </location>
</feature>
<keyword evidence="11 16" id="KW-0676">Redox-active center</keyword>
<feature type="domain" description="FAD/NAD(P)-binding" evidence="18">
    <location>
        <begin position="29"/>
        <end position="343"/>
    </location>
</feature>
<dbReference type="InterPro" id="IPR023753">
    <property type="entry name" value="FAD/NAD-binding_dom"/>
</dbReference>
<dbReference type="EMBL" id="WUEK01000008">
    <property type="protein sequence ID" value="MXG90599.1"/>
    <property type="molecule type" value="Genomic_DNA"/>
</dbReference>
<name>A0A6L7F0V8_9ACTN</name>
<comment type="caution">
    <text evidence="19">The sequence shown here is derived from an EMBL/GenBank/DDBJ whole genome shotgun (WGS) entry which is preliminary data.</text>
</comment>
<dbReference type="PANTHER" id="PTHR22912:SF217">
    <property type="entry name" value="DIHYDROLIPOYL DEHYDROGENASE"/>
    <property type="match status" value="1"/>
</dbReference>
<feature type="binding site" evidence="14">
    <location>
        <position position="288"/>
    </location>
    <ligand>
        <name>NAD(+)</name>
        <dbReference type="ChEBI" id="CHEBI:57540"/>
    </ligand>
</feature>
<dbReference type="EC" id="1.8.1.4" evidence="3 16"/>